<evidence type="ECO:0000256" key="3">
    <source>
        <dbReference type="ARBA" id="ARBA00023157"/>
    </source>
</evidence>
<protein>
    <submittedName>
        <fullName evidence="6">Thaumatin-like protein</fullName>
    </submittedName>
</protein>
<dbReference type="SMART" id="SM00205">
    <property type="entry name" value="THN"/>
    <property type="match status" value="1"/>
</dbReference>
<dbReference type="SUPFAM" id="SSF49870">
    <property type="entry name" value="Osmotin, thaumatin-like protein"/>
    <property type="match status" value="1"/>
</dbReference>
<dbReference type="InterPro" id="IPR017949">
    <property type="entry name" value="Thaumatin_CS"/>
</dbReference>
<feature type="disulfide bond" evidence="4">
    <location>
        <begin position="89"/>
        <end position="95"/>
    </location>
</feature>
<dbReference type="SMR" id="A0A140WLZ4"/>
<dbReference type="PIRSF" id="PIRSF002703">
    <property type="entry name" value="Thaumatin"/>
    <property type="match status" value="1"/>
</dbReference>
<feature type="disulfide bond" evidence="4">
    <location>
        <begin position="169"/>
        <end position="178"/>
    </location>
</feature>
<dbReference type="InterPro" id="IPR001938">
    <property type="entry name" value="Thaumatin"/>
</dbReference>
<dbReference type="EMBL" id="JQ793640">
    <property type="protein sequence ID" value="AFH53224.1"/>
    <property type="molecule type" value="mRNA"/>
</dbReference>
<accession>A0A140WLZ4</accession>
<feature type="disulfide bond" evidence="4">
    <location>
        <begin position="179"/>
        <end position="184"/>
    </location>
</feature>
<evidence type="ECO:0000256" key="4">
    <source>
        <dbReference type="PIRSR" id="PIRSR002703-1"/>
    </source>
</evidence>
<dbReference type="PROSITE" id="PS00316">
    <property type="entry name" value="THAUMATIN_1"/>
    <property type="match status" value="1"/>
</dbReference>
<evidence type="ECO:0000313" key="6">
    <source>
        <dbReference type="EMBL" id="AFH53224.1"/>
    </source>
</evidence>
<name>A0A140WLZ4_OCIBA</name>
<comment type="similarity">
    <text evidence="1">Belongs to the thaumatin family.</text>
</comment>
<feature type="disulfide bond" evidence="4">
    <location>
        <begin position="74"/>
        <end position="84"/>
    </location>
</feature>
<feature type="disulfide bond" evidence="4">
    <location>
        <begin position="155"/>
        <end position="165"/>
    </location>
</feature>
<evidence type="ECO:0000256" key="2">
    <source>
        <dbReference type="ARBA" id="ARBA00022729"/>
    </source>
</evidence>
<feature type="disulfide bond" evidence="4">
    <location>
        <begin position="32"/>
        <end position="225"/>
    </location>
</feature>
<sequence>MNSLKFISTLLPFLLLLLHAATAIRFDIQNKCSYTIWPAVLPHGGGRRLDSGQTWTLSFQNGPKLAKVWARTNCTFDSSGKGKCLTGDCGGQLNCTTFGSPPHTKAEYGLNDFGRKDYYDVSVLDGYNLPMEMTPTTNGCTRSVKCAAEDIVANCPSQLKVDGGCQNPCTVFKTTEYCCHAGECRPTDMSRFFKSRCRDAFTYPQDDPTSTFTCPESTSYRVVFCP</sequence>
<feature type="disulfide bond" evidence="4">
    <location>
        <begin position="146"/>
        <end position="197"/>
    </location>
</feature>
<proteinExistence type="evidence at transcript level"/>
<dbReference type="InterPro" id="IPR037176">
    <property type="entry name" value="Osmotin/thaumatin-like_sf"/>
</dbReference>
<dbReference type="PRINTS" id="PR00347">
    <property type="entry name" value="THAUMATIN"/>
</dbReference>
<keyword evidence="3 4" id="KW-1015">Disulfide bond</keyword>
<dbReference type="FunFam" id="2.60.110.10:FF:000003">
    <property type="entry name" value="Thaumatin I"/>
    <property type="match status" value="1"/>
</dbReference>
<evidence type="ECO:0000256" key="1">
    <source>
        <dbReference type="ARBA" id="ARBA00010607"/>
    </source>
</evidence>
<keyword evidence="2 5" id="KW-0732">Signal</keyword>
<dbReference type="Gene3D" id="2.60.110.10">
    <property type="entry name" value="Thaumatin"/>
    <property type="match status" value="1"/>
</dbReference>
<dbReference type="PROSITE" id="PS51367">
    <property type="entry name" value="THAUMATIN_2"/>
    <property type="match status" value="1"/>
</dbReference>
<dbReference type="AlphaFoldDB" id="A0A140WLZ4"/>
<evidence type="ECO:0000256" key="5">
    <source>
        <dbReference type="SAM" id="SignalP"/>
    </source>
</evidence>
<feature type="signal peptide" evidence="5">
    <location>
        <begin position="1"/>
        <end position="23"/>
    </location>
</feature>
<dbReference type="Pfam" id="PF00314">
    <property type="entry name" value="Thaumatin"/>
    <property type="match status" value="1"/>
</dbReference>
<feature type="chain" id="PRO_5007491761" evidence="5">
    <location>
        <begin position="24"/>
        <end position="226"/>
    </location>
</feature>
<dbReference type="PANTHER" id="PTHR31048">
    <property type="entry name" value="OS03G0233200 PROTEIN"/>
    <property type="match status" value="1"/>
</dbReference>
<organism evidence="6">
    <name type="scientific">Ocimum basilicum</name>
    <name type="common">Sweet basil</name>
    <dbReference type="NCBI Taxonomy" id="39350"/>
    <lineage>
        <taxon>Eukaryota</taxon>
        <taxon>Viridiplantae</taxon>
        <taxon>Streptophyta</taxon>
        <taxon>Embryophyta</taxon>
        <taxon>Tracheophyta</taxon>
        <taxon>Spermatophyta</taxon>
        <taxon>Magnoliopsida</taxon>
        <taxon>eudicotyledons</taxon>
        <taxon>Gunneridae</taxon>
        <taxon>Pentapetalae</taxon>
        <taxon>asterids</taxon>
        <taxon>lamiids</taxon>
        <taxon>Lamiales</taxon>
        <taxon>Lamiaceae</taxon>
        <taxon>Nepetoideae</taxon>
        <taxon>Ocimeae</taxon>
        <taxon>Ociminae</taxon>
        <taxon>Ocimum</taxon>
    </lineage>
</organism>
<reference evidence="6" key="1">
    <citation type="journal article" date="2016" name="Sci. Rep.">
        <title>A thaumatin-like protein of Ocimum basilicum confers tolerance to fungal pathogen and abiotic stress in transgenic Arabidopsis.</title>
        <authorList>
            <person name="Misra R.C."/>
            <person name="Sandeep"/>
            <person name="Kamthan M."/>
            <person name="Kumar S."/>
            <person name="Ghosh S."/>
        </authorList>
    </citation>
    <scope>NUCLEOTIDE SEQUENCE</scope>
</reference>